<evidence type="ECO:0000313" key="2">
    <source>
        <dbReference type="Proteomes" id="UP000276133"/>
    </source>
</evidence>
<evidence type="ECO:0000313" key="1">
    <source>
        <dbReference type="EMBL" id="RNA37193.1"/>
    </source>
</evidence>
<dbReference type="Proteomes" id="UP000276133">
    <property type="component" value="Unassembled WGS sequence"/>
</dbReference>
<proteinExistence type="predicted"/>
<dbReference type="AlphaFoldDB" id="A0A3M7SN24"/>
<keyword evidence="2" id="KW-1185">Reference proteome</keyword>
<comment type="caution">
    <text evidence="1">The sequence shown here is derived from an EMBL/GenBank/DDBJ whole genome shotgun (WGS) entry which is preliminary data.</text>
</comment>
<protein>
    <submittedName>
        <fullName evidence="1">Uncharacterized protein</fullName>
    </submittedName>
</protein>
<sequence>MALVGSSCLELIRSKNVEMVQSLLSLTPDDLVDVNFLAQLTLTQKPPSSKQTICRIISFLLADIKPVSLRKLFDCHLGINQKLHSQKKSYSFGANFLKHLNFINGQRFSREVITEENLNEG</sequence>
<dbReference type="EMBL" id="REGN01001075">
    <property type="protein sequence ID" value="RNA37193.1"/>
    <property type="molecule type" value="Genomic_DNA"/>
</dbReference>
<gene>
    <name evidence="1" type="ORF">BpHYR1_036643</name>
</gene>
<reference evidence="1 2" key="1">
    <citation type="journal article" date="2018" name="Sci. Rep.">
        <title>Genomic signatures of local adaptation to the degree of environmental predictability in rotifers.</title>
        <authorList>
            <person name="Franch-Gras L."/>
            <person name="Hahn C."/>
            <person name="Garcia-Roger E.M."/>
            <person name="Carmona M.J."/>
            <person name="Serra M."/>
            <person name="Gomez A."/>
        </authorList>
    </citation>
    <scope>NUCLEOTIDE SEQUENCE [LARGE SCALE GENOMIC DNA]</scope>
    <source>
        <strain evidence="1">HYR1</strain>
    </source>
</reference>
<accession>A0A3M7SN24</accession>
<name>A0A3M7SN24_BRAPC</name>
<organism evidence="1 2">
    <name type="scientific">Brachionus plicatilis</name>
    <name type="common">Marine rotifer</name>
    <name type="synonym">Brachionus muelleri</name>
    <dbReference type="NCBI Taxonomy" id="10195"/>
    <lineage>
        <taxon>Eukaryota</taxon>
        <taxon>Metazoa</taxon>
        <taxon>Spiralia</taxon>
        <taxon>Gnathifera</taxon>
        <taxon>Rotifera</taxon>
        <taxon>Eurotatoria</taxon>
        <taxon>Monogononta</taxon>
        <taxon>Pseudotrocha</taxon>
        <taxon>Ploima</taxon>
        <taxon>Brachionidae</taxon>
        <taxon>Brachionus</taxon>
    </lineage>
</organism>